<reference evidence="2 3" key="1">
    <citation type="submission" date="2023-06" db="EMBL/GenBank/DDBJ databases">
        <title>SYSU T0a273.</title>
        <authorList>
            <person name="Gao L."/>
            <person name="Fang B.-Z."/>
            <person name="Li W.-J."/>
        </authorList>
    </citation>
    <scope>NUCLEOTIDE SEQUENCE [LARGE SCALE GENOMIC DNA]</scope>
    <source>
        <strain evidence="2 3">SYSU T0a273</strain>
    </source>
</reference>
<proteinExistence type="predicted"/>
<feature type="domain" description="Bacterial transcriptional activator" evidence="1">
    <location>
        <begin position="93"/>
        <end position="224"/>
    </location>
</feature>
<evidence type="ECO:0000259" key="1">
    <source>
        <dbReference type="SMART" id="SM01043"/>
    </source>
</evidence>
<evidence type="ECO:0000313" key="3">
    <source>
        <dbReference type="Proteomes" id="UP001172756"/>
    </source>
</evidence>
<dbReference type="Gene3D" id="1.25.40.10">
    <property type="entry name" value="Tetratricopeptide repeat domain"/>
    <property type="match status" value="2"/>
</dbReference>
<gene>
    <name evidence="2" type="ORF">QQ002_03175</name>
</gene>
<evidence type="ECO:0000313" key="2">
    <source>
        <dbReference type="EMBL" id="MDN4482538.1"/>
    </source>
</evidence>
<dbReference type="Gene3D" id="1.10.10.10">
    <property type="entry name" value="Winged helix-like DNA-binding domain superfamily/Winged helix DNA-binding domain"/>
    <property type="match status" value="1"/>
</dbReference>
<dbReference type="SUPFAM" id="SSF48452">
    <property type="entry name" value="TPR-like"/>
    <property type="match status" value="2"/>
</dbReference>
<sequence length="575" mass="61209">MLEIRLIGPPRLIRDGAAVTGPRGAKCWAVFARVIMSPDPVSRQQLVSELFTEADDPMGALRWTLAEMRRRLGMPGAFTGNPIVPGLDPDTAVDVLTLARGEVPEPVPGGELLENVEVHASAGFETWLLVERNRVAGALQDIVRAAALRALSNREHVRAIDLASALVAGDPFDEGRHVVLLKALVAAGHHDAASRHLRATEESFAAELGVTSLPALRAASRPAPQAIGGISPSASARMQVSLGRGAVAAGAVDAGIDNLRVAVDTAGEAGDELLLAECEFELGAALVHSVCGFDDEGAVMLENARARALAAGDRELAAKALSELAYLDVLFARRASAAVHLAEAWEAAEGFPGVQASVAAYDAIHLADWGRLEESLDRFREALELCATSHSVRRRIWTAGHAARVAYIAGALEDAERWSREAEAGAEEERWTAVRPWPETWRAHARLSRGDDPVEVRADLEATYALARQLGDPCWQGASAKALGLTYVADGRPELALQWFADAHDACAPKTGAYRWVDAEVRVTQAEVLRDLGDGPTARDVATRALEDAARGDMPLLVARATAVLESLDKVGIPG</sequence>
<comment type="caution">
    <text evidence="2">The sequence shown here is derived from an EMBL/GenBank/DDBJ whole genome shotgun (WGS) entry which is preliminary data.</text>
</comment>
<dbReference type="PANTHER" id="PTHR35807">
    <property type="entry name" value="TRANSCRIPTIONAL REGULATOR REDD-RELATED"/>
    <property type="match status" value="1"/>
</dbReference>
<dbReference type="Proteomes" id="UP001172756">
    <property type="component" value="Unassembled WGS sequence"/>
</dbReference>
<protein>
    <submittedName>
        <fullName evidence="2">BTAD domain-containing putative transcriptional regulator</fullName>
    </submittedName>
</protein>
<organism evidence="2 3">
    <name type="scientific">Demequina lignilytica</name>
    <dbReference type="NCBI Taxonomy" id="3051663"/>
    <lineage>
        <taxon>Bacteria</taxon>
        <taxon>Bacillati</taxon>
        <taxon>Actinomycetota</taxon>
        <taxon>Actinomycetes</taxon>
        <taxon>Micrococcales</taxon>
        <taxon>Demequinaceae</taxon>
        <taxon>Demequina</taxon>
    </lineage>
</organism>
<dbReference type="Pfam" id="PF03704">
    <property type="entry name" value="BTAD"/>
    <property type="match status" value="1"/>
</dbReference>
<dbReference type="InterPro" id="IPR005158">
    <property type="entry name" value="BTAD"/>
</dbReference>
<accession>A0AB35MFM3</accession>
<dbReference type="InterPro" id="IPR036388">
    <property type="entry name" value="WH-like_DNA-bd_sf"/>
</dbReference>
<dbReference type="AlphaFoldDB" id="A0AB35MFM3"/>
<name>A0AB35MFM3_9MICO</name>
<dbReference type="RefSeq" id="WP_301159641.1">
    <property type="nucleotide sequence ID" value="NZ_JAUHQB010000001.1"/>
</dbReference>
<dbReference type="InterPro" id="IPR051677">
    <property type="entry name" value="AfsR-DnrI-RedD_regulator"/>
</dbReference>
<dbReference type="SMART" id="SM01043">
    <property type="entry name" value="BTAD"/>
    <property type="match status" value="1"/>
</dbReference>
<dbReference type="InterPro" id="IPR011990">
    <property type="entry name" value="TPR-like_helical_dom_sf"/>
</dbReference>
<dbReference type="EMBL" id="JAUHQB010000001">
    <property type="protein sequence ID" value="MDN4482538.1"/>
    <property type="molecule type" value="Genomic_DNA"/>
</dbReference>